<dbReference type="PANTHER" id="PTHR13316:SF0">
    <property type="entry name" value="ZINC FINGER CCHC DOMAIN-CONTAINING PROTEIN 8"/>
    <property type="match status" value="1"/>
</dbReference>
<proteinExistence type="predicted"/>
<keyword evidence="5" id="KW-1185">Reference proteome</keyword>
<dbReference type="OrthoDB" id="429967at2759"/>
<feature type="compositionally biased region" description="Acidic residues" evidence="2">
    <location>
        <begin position="461"/>
        <end position="470"/>
    </location>
</feature>
<dbReference type="GO" id="GO:0003723">
    <property type="term" value="F:RNA binding"/>
    <property type="evidence" value="ECO:0007669"/>
    <property type="project" value="TreeGrafter"/>
</dbReference>
<feature type="compositionally biased region" description="Polar residues" evidence="2">
    <location>
        <begin position="362"/>
        <end position="380"/>
    </location>
</feature>
<dbReference type="GO" id="GO:0071013">
    <property type="term" value="C:catalytic step 2 spliceosome"/>
    <property type="evidence" value="ECO:0007669"/>
    <property type="project" value="TreeGrafter"/>
</dbReference>
<feature type="compositionally biased region" description="Polar residues" evidence="2">
    <location>
        <begin position="450"/>
        <end position="460"/>
    </location>
</feature>
<accession>A0A5C3NM35</accession>
<dbReference type="SUPFAM" id="SSF52833">
    <property type="entry name" value="Thioredoxin-like"/>
    <property type="match status" value="1"/>
</dbReference>
<evidence type="ECO:0000313" key="5">
    <source>
        <dbReference type="Proteomes" id="UP000305948"/>
    </source>
</evidence>
<dbReference type="Pfam" id="PF00098">
    <property type="entry name" value="zf-CCHC"/>
    <property type="match status" value="1"/>
</dbReference>
<dbReference type="InterPro" id="IPR001878">
    <property type="entry name" value="Znf_CCHC"/>
</dbReference>
<dbReference type="PROSITE" id="PS50158">
    <property type="entry name" value="ZF_CCHC"/>
    <property type="match status" value="1"/>
</dbReference>
<organism evidence="4 5">
    <name type="scientific">Heliocybe sulcata</name>
    <dbReference type="NCBI Taxonomy" id="5364"/>
    <lineage>
        <taxon>Eukaryota</taxon>
        <taxon>Fungi</taxon>
        <taxon>Dikarya</taxon>
        <taxon>Basidiomycota</taxon>
        <taxon>Agaricomycotina</taxon>
        <taxon>Agaricomycetes</taxon>
        <taxon>Gloeophyllales</taxon>
        <taxon>Gloeophyllaceae</taxon>
        <taxon>Heliocybe</taxon>
    </lineage>
</organism>
<feature type="region of interest" description="Disordered" evidence="2">
    <location>
        <begin position="279"/>
        <end position="330"/>
    </location>
</feature>
<gene>
    <name evidence="4" type="ORF">OE88DRAFT_1805131</name>
</gene>
<evidence type="ECO:0000256" key="1">
    <source>
        <dbReference type="PROSITE-ProRule" id="PRU00047"/>
    </source>
</evidence>
<evidence type="ECO:0000259" key="3">
    <source>
        <dbReference type="PROSITE" id="PS50158"/>
    </source>
</evidence>
<keyword evidence="1" id="KW-0479">Metal-binding</keyword>
<dbReference type="Gene3D" id="3.40.30.10">
    <property type="entry name" value="Glutaredoxin"/>
    <property type="match status" value="1"/>
</dbReference>
<dbReference type="AlphaFoldDB" id="A0A5C3NM35"/>
<dbReference type="InterPro" id="IPR036249">
    <property type="entry name" value="Thioredoxin-like_sf"/>
</dbReference>
<dbReference type="GO" id="GO:0008270">
    <property type="term" value="F:zinc ion binding"/>
    <property type="evidence" value="ECO:0007669"/>
    <property type="project" value="UniProtKB-KW"/>
</dbReference>
<name>A0A5C3NM35_9AGAM</name>
<reference evidence="4 5" key="1">
    <citation type="journal article" date="2019" name="Nat. Ecol. Evol.">
        <title>Megaphylogeny resolves global patterns of mushroom evolution.</title>
        <authorList>
            <person name="Varga T."/>
            <person name="Krizsan K."/>
            <person name="Foldi C."/>
            <person name="Dima B."/>
            <person name="Sanchez-Garcia M."/>
            <person name="Sanchez-Ramirez S."/>
            <person name="Szollosi G.J."/>
            <person name="Szarkandi J.G."/>
            <person name="Papp V."/>
            <person name="Albert L."/>
            <person name="Andreopoulos W."/>
            <person name="Angelini C."/>
            <person name="Antonin V."/>
            <person name="Barry K.W."/>
            <person name="Bougher N.L."/>
            <person name="Buchanan P."/>
            <person name="Buyck B."/>
            <person name="Bense V."/>
            <person name="Catcheside P."/>
            <person name="Chovatia M."/>
            <person name="Cooper J."/>
            <person name="Damon W."/>
            <person name="Desjardin D."/>
            <person name="Finy P."/>
            <person name="Geml J."/>
            <person name="Haridas S."/>
            <person name="Hughes K."/>
            <person name="Justo A."/>
            <person name="Karasinski D."/>
            <person name="Kautmanova I."/>
            <person name="Kiss B."/>
            <person name="Kocsube S."/>
            <person name="Kotiranta H."/>
            <person name="LaButti K.M."/>
            <person name="Lechner B.E."/>
            <person name="Liimatainen K."/>
            <person name="Lipzen A."/>
            <person name="Lukacs Z."/>
            <person name="Mihaltcheva S."/>
            <person name="Morgado L.N."/>
            <person name="Niskanen T."/>
            <person name="Noordeloos M.E."/>
            <person name="Ohm R.A."/>
            <person name="Ortiz-Santana B."/>
            <person name="Ovrebo C."/>
            <person name="Racz N."/>
            <person name="Riley R."/>
            <person name="Savchenko A."/>
            <person name="Shiryaev A."/>
            <person name="Soop K."/>
            <person name="Spirin V."/>
            <person name="Szebenyi C."/>
            <person name="Tomsovsky M."/>
            <person name="Tulloss R.E."/>
            <person name="Uehling J."/>
            <person name="Grigoriev I.V."/>
            <person name="Vagvolgyi C."/>
            <person name="Papp T."/>
            <person name="Martin F.M."/>
            <person name="Miettinen O."/>
            <person name="Hibbett D.S."/>
            <person name="Nagy L.G."/>
        </authorList>
    </citation>
    <scope>NUCLEOTIDE SEQUENCE [LARGE SCALE GENOMIC DNA]</scope>
    <source>
        <strain evidence="4 5">OMC1185</strain>
    </source>
</reference>
<protein>
    <submittedName>
        <fullName evidence="4">DUF836-domain-containing protein</fullName>
    </submittedName>
</protein>
<keyword evidence="1" id="KW-0862">Zinc</keyword>
<keyword evidence="1" id="KW-0863">Zinc-finger</keyword>
<dbReference type="Proteomes" id="UP000305948">
    <property type="component" value="Unassembled WGS sequence"/>
</dbReference>
<dbReference type="PANTHER" id="PTHR13316">
    <property type="entry name" value="ZINC FINGER, CCHC DOMAIN CONTAINING 8"/>
    <property type="match status" value="1"/>
</dbReference>
<evidence type="ECO:0000256" key="2">
    <source>
        <dbReference type="SAM" id="MobiDB-lite"/>
    </source>
</evidence>
<dbReference type="InterPro" id="IPR052115">
    <property type="entry name" value="NEXT_complex_subunit_ZCCHC8"/>
</dbReference>
<dbReference type="EMBL" id="ML213505">
    <property type="protein sequence ID" value="TFK54691.1"/>
    <property type="molecule type" value="Genomic_DNA"/>
</dbReference>
<dbReference type="InterPro" id="IPR008554">
    <property type="entry name" value="Glutaredoxin-like"/>
</dbReference>
<sequence>MASSIGRIARLTLFSGPNCSLCDIAKAELSKVRATRPFQLDIINIQDPGQEKWKKKYVYWIPALHLEGKEIAKGRWDAQTVTQALDKWEQETKLPLQPKREGDGCYYERYTDDILGAADEVSPDDGRSRCFNCGSPEHIISACPLPHDRQLISLSRQLYNFYHSSSLDTSRRFHEVEAWKSQCLRWLDEFEPGQVTGAMLREALGLEEGDKGDRVEWLRNMAEWGYPPGWVGTKDPRESVAMRILGERQGEEDEGEEETFFIYGDGGKEEVDIKHHLGARKSSTAEAHASEGEDDETSEVSSESAAEDDREASGRSPSLDALTISGPSRWATYPPTYFSSDLLPVYKGAALPPLFPPDDASESNQGTFSISRESNESTFSVDRDALWRRILAQQAAPPPPPPPGLSPPPPPPGLPPPLPPPEMQAPPPPHLPPPAPPLDPPPPPRLPASDGQTVHSQSNVDADEDMDLSD</sequence>
<feature type="domain" description="CCHC-type" evidence="3">
    <location>
        <begin position="129"/>
        <end position="144"/>
    </location>
</feature>
<dbReference type="STRING" id="5364.A0A5C3NM35"/>
<feature type="region of interest" description="Disordered" evidence="2">
    <location>
        <begin position="348"/>
        <end position="470"/>
    </location>
</feature>
<dbReference type="Pfam" id="PF05768">
    <property type="entry name" value="Glrx-like"/>
    <property type="match status" value="1"/>
</dbReference>
<feature type="compositionally biased region" description="Pro residues" evidence="2">
    <location>
        <begin position="396"/>
        <end position="446"/>
    </location>
</feature>
<evidence type="ECO:0000313" key="4">
    <source>
        <dbReference type="EMBL" id="TFK54691.1"/>
    </source>
</evidence>